<keyword evidence="2 3" id="KW-0378">Hydrolase</keyword>
<evidence type="ECO:0000313" key="5">
    <source>
        <dbReference type="EMBL" id="MYN18293.1"/>
    </source>
</evidence>
<keyword evidence="3" id="KW-0732">Signal</keyword>
<dbReference type="InterPro" id="IPR019826">
    <property type="entry name" value="Carboxylesterase_B_AS"/>
</dbReference>
<sequence length="524" mass="56047">MKKMAGRWCVALLLSAWSCVQTTQAAQAAPVMTGDGAVAGRREAGLDVYRGIPFALPPVGRWRWRAPQPVPAWRGVRDAGSFAPACMQEGVSMPGETPPAVSEDCLYLNLWAPPRRAGKRLPVIVWIHGGGYANGSASMPLYHGDRLARRGVLVVTIAYRLGALGFLAHPALSAESTRHTSGNYGLMDQIAALEWVRRNIAAFGGDPGRVTIAGQSAGAMAVSALMVSPRARGLFQRAIAQSGGIFEPLQLAPGYLLANAERDGASYMASLGADTVEAMRGLPAARLMGAGAGAVTHPVIEPYVLPLSPYEAYVQGRYRDVPLLLGSNAEEARALVDVKAVRADTFEAGIAASVGALPPALLAAYPHATDDEAREGRLALERDLRFGWDMWAWARLAQAGRAPVYYYSFGHRPPFPGDSFHAGWGASHYAELWYMFDHLGQAPWAWRGADRKLAAQMSGYWANFAATGDPNGRGLPRWPAFRGADGKVQLLGDPVATGPVPAIDHLRVFDAVYSGLRGKAFGLP</sequence>
<reference evidence="5 6" key="1">
    <citation type="submission" date="2019-12" db="EMBL/GenBank/DDBJ databases">
        <title>Novel species isolated from a subtropical stream in China.</title>
        <authorList>
            <person name="Lu H."/>
        </authorList>
    </citation>
    <scope>NUCLEOTIDE SEQUENCE [LARGE SCALE GENOMIC DNA]</scope>
    <source>
        <strain evidence="5 6">FT107W</strain>
    </source>
</reference>
<dbReference type="PROSITE" id="PS00122">
    <property type="entry name" value="CARBOXYLESTERASE_B_1"/>
    <property type="match status" value="1"/>
</dbReference>
<dbReference type="InterPro" id="IPR029058">
    <property type="entry name" value="AB_hydrolase_fold"/>
</dbReference>
<dbReference type="RefSeq" id="WP_161090846.1">
    <property type="nucleotide sequence ID" value="NZ_WWCV01000027.1"/>
</dbReference>
<evidence type="ECO:0000259" key="4">
    <source>
        <dbReference type="Pfam" id="PF00135"/>
    </source>
</evidence>
<dbReference type="Pfam" id="PF00135">
    <property type="entry name" value="COesterase"/>
    <property type="match status" value="1"/>
</dbReference>
<dbReference type="Proteomes" id="UP000484875">
    <property type="component" value="Unassembled WGS sequence"/>
</dbReference>
<protein>
    <recommendedName>
        <fullName evidence="3">Carboxylic ester hydrolase</fullName>
        <ecNumber evidence="3">3.1.1.-</ecNumber>
    </recommendedName>
</protein>
<evidence type="ECO:0000256" key="2">
    <source>
        <dbReference type="ARBA" id="ARBA00022801"/>
    </source>
</evidence>
<evidence type="ECO:0000313" key="6">
    <source>
        <dbReference type="Proteomes" id="UP000484875"/>
    </source>
</evidence>
<feature type="chain" id="PRO_5033113127" description="Carboxylic ester hydrolase" evidence="3">
    <location>
        <begin position="29"/>
        <end position="524"/>
    </location>
</feature>
<proteinExistence type="inferred from homology"/>
<dbReference type="PANTHER" id="PTHR11559">
    <property type="entry name" value="CARBOXYLESTERASE"/>
    <property type="match status" value="1"/>
</dbReference>
<evidence type="ECO:0000256" key="3">
    <source>
        <dbReference type="RuleBase" id="RU361235"/>
    </source>
</evidence>
<dbReference type="EC" id="3.1.1.-" evidence="3"/>
<dbReference type="GO" id="GO:0016787">
    <property type="term" value="F:hydrolase activity"/>
    <property type="evidence" value="ECO:0007669"/>
    <property type="project" value="UniProtKB-KW"/>
</dbReference>
<keyword evidence="6" id="KW-1185">Reference proteome</keyword>
<dbReference type="InterPro" id="IPR050309">
    <property type="entry name" value="Type-B_Carboxylest/Lipase"/>
</dbReference>
<accession>A0A845HLI9</accession>
<comment type="caution">
    <text evidence="5">The sequence shown here is derived from an EMBL/GenBank/DDBJ whole genome shotgun (WGS) entry which is preliminary data.</text>
</comment>
<dbReference type="PROSITE" id="PS00941">
    <property type="entry name" value="CARBOXYLESTERASE_B_2"/>
    <property type="match status" value="1"/>
</dbReference>
<dbReference type="InterPro" id="IPR019819">
    <property type="entry name" value="Carboxylesterase_B_CS"/>
</dbReference>
<feature type="domain" description="Carboxylesterase type B" evidence="4">
    <location>
        <begin position="31"/>
        <end position="489"/>
    </location>
</feature>
<dbReference type="EMBL" id="WWCV01000027">
    <property type="protein sequence ID" value="MYN18293.1"/>
    <property type="molecule type" value="Genomic_DNA"/>
</dbReference>
<dbReference type="InterPro" id="IPR002018">
    <property type="entry name" value="CarbesteraseB"/>
</dbReference>
<comment type="similarity">
    <text evidence="1 3">Belongs to the type-B carboxylesterase/lipase family.</text>
</comment>
<feature type="signal peptide" evidence="3">
    <location>
        <begin position="1"/>
        <end position="28"/>
    </location>
</feature>
<organism evidence="5 6">
    <name type="scientific">Duganella vulcania</name>
    <dbReference type="NCBI Taxonomy" id="2692166"/>
    <lineage>
        <taxon>Bacteria</taxon>
        <taxon>Pseudomonadati</taxon>
        <taxon>Pseudomonadota</taxon>
        <taxon>Betaproteobacteria</taxon>
        <taxon>Burkholderiales</taxon>
        <taxon>Oxalobacteraceae</taxon>
        <taxon>Telluria group</taxon>
        <taxon>Duganella</taxon>
    </lineage>
</organism>
<dbReference type="Gene3D" id="3.40.50.1820">
    <property type="entry name" value="alpha/beta hydrolase"/>
    <property type="match status" value="1"/>
</dbReference>
<gene>
    <name evidence="5" type="ORF">GTP81_16195</name>
</gene>
<name>A0A845HLI9_9BURK</name>
<dbReference type="AlphaFoldDB" id="A0A845HLI9"/>
<evidence type="ECO:0000256" key="1">
    <source>
        <dbReference type="ARBA" id="ARBA00005964"/>
    </source>
</evidence>
<dbReference type="SUPFAM" id="SSF53474">
    <property type="entry name" value="alpha/beta-Hydrolases"/>
    <property type="match status" value="1"/>
</dbReference>